<accession>A0A9D4Y8G0</accession>
<protein>
    <recommendedName>
        <fullName evidence="3">Amine oxidase domain-containing protein</fullName>
    </recommendedName>
</protein>
<dbReference type="Gene3D" id="3.90.660.10">
    <property type="match status" value="1"/>
</dbReference>
<evidence type="ECO:0000259" key="3">
    <source>
        <dbReference type="Pfam" id="PF01593"/>
    </source>
</evidence>
<evidence type="ECO:0000313" key="4">
    <source>
        <dbReference type="EMBL" id="KAI5434717.1"/>
    </source>
</evidence>
<dbReference type="Pfam" id="PF01593">
    <property type="entry name" value="Amino_oxidase"/>
    <property type="match status" value="1"/>
</dbReference>
<dbReference type="EMBL" id="JAMSHJ010000002">
    <property type="protein sequence ID" value="KAI5434717.1"/>
    <property type="molecule type" value="Genomic_DNA"/>
</dbReference>
<evidence type="ECO:0000256" key="1">
    <source>
        <dbReference type="ARBA" id="ARBA00005995"/>
    </source>
</evidence>
<feature type="compositionally biased region" description="Polar residues" evidence="2">
    <location>
        <begin position="66"/>
        <end position="77"/>
    </location>
</feature>
<evidence type="ECO:0000256" key="2">
    <source>
        <dbReference type="SAM" id="MobiDB-lite"/>
    </source>
</evidence>
<gene>
    <name evidence="4" type="ORF">KIW84_021512</name>
</gene>
<dbReference type="InterPro" id="IPR050281">
    <property type="entry name" value="Flavin_monoamine_oxidase"/>
</dbReference>
<comment type="caution">
    <text evidence="4">The sequence shown here is derived from an EMBL/GenBank/DDBJ whole genome shotgun (WGS) entry which is preliminary data.</text>
</comment>
<dbReference type="Proteomes" id="UP001058974">
    <property type="component" value="Chromosome 2"/>
</dbReference>
<keyword evidence="5" id="KW-1185">Reference proteome</keyword>
<dbReference type="PANTHER" id="PTHR10742">
    <property type="entry name" value="FLAVIN MONOAMINE OXIDASE"/>
    <property type="match status" value="1"/>
</dbReference>
<comment type="similarity">
    <text evidence="1">Belongs to the flavin monoamine oxidase family.</text>
</comment>
<sequence>MTFTTSDSGIAAPTPGDMCQQELDNKIEPATPEPEKTAKHHASVKSLSVESFSSHHKPMTPDSGCHVSSSADSPNSERSTKKKRKEFIKFIPELPQRKLDGIKRLGFGLLDKVAMLFPHVFWEMDLDRFGHLSDDPSCHGEFFLLISLVAGEDAHKFESMPPVEL</sequence>
<feature type="compositionally biased region" description="Basic and acidic residues" evidence="2">
    <location>
        <begin position="23"/>
        <end position="37"/>
    </location>
</feature>
<dbReference type="InterPro" id="IPR002937">
    <property type="entry name" value="Amino_oxidase"/>
</dbReference>
<dbReference type="AlphaFoldDB" id="A0A9D4Y8G0"/>
<feature type="domain" description="Amine oxidase" evidence="3">
    <location>
        <begin position="87"/>
        <end position="162"/>
    </location>
</feature>
<dbReference type="PANTHER" id="PTHR10742:SF260">
    <property type="entry name" value="PROTEIN FLOWERING LOCUS D"/>
    <property type="match status" value="1"/>
</dbReference>
<dbReference type="Gramene" id="Psat02G0151200-T1">
    <property type="protein sequence ID" value="KAI5434717.1"/>
    <property type="gene ID" value="KIW84_021512"/>
</dbReference>
<reference evidence="4 5" key="1">
    <citation type="journal article" date="2022" name="Nat. Genet.">
        <title>Improved pea reference genome and pan-genome highlight genomic features and evolutionary characteristics.</title>
        <authorList>
            <person name="Yang T."/>
            <person name="Liu R."/>
            <person name="Luo Y."/>
            <person name="Hu S."/>
            <person name="Wang D."/>
            <person name="Wang C."/>
            <person name="Pandey M.K."/>
            <person name="Ge S."/>
            <person name="Xu Q."/>
            <person name="Li N."/>
            <person name="Li G."/>
            <person name="Huang Y."/>
            <person name="Saxena R.K."/>
            <person name="Ji Y."/>
            <person name="Li M."/>
            <person name="Yan X."/>
            <person name="He Y."/>
            <person name="Liu Y."/>
            <person name="Wang X."/>
            <person name="Xiang C."/>
            <person name="Varshney R.K."/>
            <person name="Ding H."/>
            <person name="Gao S."/>
            <person name="Zong X."/>
        </authorList>
    </citation>
    <scope>NUCLEOTIDE SEQUENCE [LARGE SCALE GENOMIC DNA]</scope>
    <source>
        <strain evidence="4 5">cv. Zhongwan 6</strain>
    </source>
</reference>
<dbReference type="GO" id="GO:0016491">
    <property type="term" value="F:oxidoreductase activity"/>
    <property type="evidence" value="ECO:0007669"/>
    <property type="project" value="InterPro"/>
</dbReference>
<organism evidence="4 5">
    <name type="scientific">Pisum sativum</name>
    <name type="common">Garden pea</name>
    <name type="synonym">Lathyrus oleraceus</name>
    <dbReference type="NCBI Taxonomy" id="3888"/>
    <lineage>
        <taxon>Eukaryota</taxon>
        <taxon>Viridiplantae</taxon>
        <taxon>Streptophyta</taxon>
        <taxon>Embryophyta</taxon>
        <taxon>Tracheophyta</taxon>
        <taxon>Spermatophyta</taxon>
        <taxon>Magnoliopsida</taxon>
        <taxon>eudicotyledons</taxon>
        <taxon>Gunneridae</taxon>
        <taxon>Pentapetalae</taxon>
        <taxon>rosids</taxon>
        <taxon>fabids</taxon>
        <taxon>Fabales</taxon>
        <taxon>Fabaceae</taxon>
        <taxon>Papilionoideae</taxon>
        <taxon>50 kb inversion clade</taxon>
        <taxon>NPAAA clade</taxon>
        <taxon>Hologalegina</taxon>
        <taxon>IRL clade</taxon>
        <taxon>Fabeae</taxon>
        <taxon>Lathyrus</taxon>
    </lineage>
</organism>
<evidence type="ECO:0000313" key="5">
    <source>
        <dbReference type="Proteomes" id="UP001058974"/>
    </source>
</evidence>
<name>A0A9D4Y8G0_PEA</name>
<dbReference type="SUPFAM" id="SSF54373">
    <property type="entry name" value="FAD-linked reductases, C-terminal domain"/>
    <property type="match status" value="1"/>
</dbReference>
<proteinExistence type="inferred from homology"/>
<feature type="region of interest" description="Disordered" evidence="2">
    <location>
        <begin position="1"/>
        <end position="84"/>
    </location>
</feature>